<keyword evidence="6" id="KW-0443">Lipid metabolism</keyword>
<evidence type="ECO:0000256" key="4">
    <source>
        <dbReference type="ARBA" id="ARBA00022787"/>
    </source>
</evidence>
<keyword evidence="5" id="KW-0999">Mitochondrion inner membrane</keyword>
<reference evidence="15 16" key="1">
    <citation type="journal article" date="2024" name="Commun. Biol.">
        <title>Comparative genomic analysis of thermophilic fungi reveals convergent evolutionary adaptations and gene losses.</title>
        <authorList>
            <person name="Steindorff A.S."/>
            <person name="Aguilar-Pontes M.V."/>
            <person name="Robinson A.J."/>
            <person name="Andreopoulos B."/>
            <person name="LaButti K."/>
            <person name="Kuo A."/>
            <person name="Mondo S."/>
            <person name="Riley R."/>
            <person name="Otillar R."/>
            <person name="Haridas S."/>
            <person name="Lipzen A."/>
            <person name="Grimwood J."/>
            <person name="Schmutz J."/>
            <person name="Clum A."/>
            <person name="Reid I.D."/>
            <person name="Moisan M.C."/>
            <person name="Butler G."/>
            <person name="Nguyen T.T.M."/>
            <person name="Dewar K."/>
            <person name="Conant G."/>
            <person name="Drula E."/>
            <person name="Henrissat B."/>
            <person name="Hansel C."/>
            <person name="Singer S."/>
            <person name="Hutchinson M.I."/>
            <person name="de Vries R.P."/>
            <person name="Natvig D.O."/>
            <person name="Powell A.J."/>
            <person name="Tsang A."/>
            <person name="Grigoriev I.V."/>
        </authorList>
    </citation>
    <scope>NUCLEOTIDE SEQUENCE [LARGE SCALE GENOMIC DNA]</scope>
    <source>
        <strain evidence="15 16">CBS 494.80</strain>
    </source>
</reference>
<dbReference type="SUPFAM" id="SSF69593">
    <property type="entry name" value="Glycerol-3-phosphate (1)-acyltransferase"/>
    <property type="match status" value="1"/>
</dbReference>
<comment type="similarity">
    <text evidence="2 12">Belongs to the taffazin family.</text>
</comment>
<evidence type="ECO:0000256" key="13">
    <source>
        <dbReference type="SAM" id="MobiDB-lite"/>
    </source>
</evidence>
<dbReference type="CDD" id="cd07989">
    <property type="entry name" value="LPLAT_AGPAT-like"/>
    <property type="match status" value="1"/>
</dbReference>
<evidence type="ECO:0000256" key="12">
    <source>
        <dbReference type="RuleBase" id="RU365062"/>
    </source>
</evidence>
<feature type="domain" description="Phospholipid/glycerol acyltransferase" evidence="14">
    <location>
        <begin position="71"/>
        <end position="248"/>
    </location>
</feature>
<comment type="catalytic activity">
    <reaction evidence="11">
        <text>1'-[1,2-diacyl-sn-glycero-3-phospho],3'-[1-acyl-sn-glycero-3-phospho]-glycerol + a 1,2-diacyl-sn-glycero-3-phosphocholine = a cardiolipin + a 1-acyl-sn-glycero-3-phosphocholine</text>
        <dbReference type="Rhea" id="RHEA:33731"/>
        <dbReference type="ChEBI" id="CHEBI:57643"/>
        <dbReference type="ChEBI" id="CHEBI:58168"/>
        <dbReference type="ChEBI" id="CHEBI:62237"/>
        <dbReference type="ChEBI" id="CHEBI:64743"/>
    </reaction>
    <physiologicalReaction direction="left-to-right" evidence="11">
        <dbReference type="Rhea" id="RHEA:33732"/>
    </physiologicalReaction>
    <physiologicalReaction direction="right-to-left" evidence="11">
        <dbReference type="Rhea" id="RHEA:33733"/>
    </physiologicalReaction>
</comment>
<evidence type="ECO:0000256" key="10">
    <source>
        <dbReference type="ARBA" id="ARBA00024323"/>
    </source>
</evidence>
<accession>A0ABR4C2X4</accession>
<evidence type="ECO:0000256" key="7">
    <source>
        <dbReference type="ARBA" id="ARBA00023128"/>
    </source>
</evidence>
<comment type="caution">
    <text evidence="15">The sequence shown here is derived from an EMBL/GenBank/DDBJ whole genome shotgun (WGS) entry which is preliminary data.</text>
</comment>
<dbReference type="Proteomes" id="UP001595075">
    <property type="component" value="Unassembled WGS sequence"/>
</dbReference>
<evidence type="ECO:0000256" key="11">
    <source>
        <dbReference type="ARBA" id="ARBA00047906"/>
    </source>
</evidence>
<dbReference type="PANTHER" id="PTHR12497">
    <property type="entry name" value="TAZ PROTEIN TAFAZZIN"/>
    <property type="match status" value="1"/>
</dbReference>
<name>A0ABR4C2X4_9HELO</name>
<evidence type="ECO:0000256" key="9">
    <source>
        <dbReference type="ARBA" id="ARBA00023315"/>
    </source>
</evidence>
<keyword evidence="4" id="KW-1000">Mitochondrion outer membrane</keyword>
<proteinExistence type="inferred from homology"/>
<dbReference type="InterPro" id="IPR000872">
    <property type="entry name" value="Tafazzin"/>
</dbReference>
<dbReference type="EMBL" id="JAZHXI010000014">
    <property type="protein sequence ID" value="KAL2064267.1"/>
    <property type="molecule type" value="Genomic_DNA"/>
</dbReference>
<evidence type="ECO:0000256" key="2">
    <source>
        <dbReference type="ARBA" id="ARBA00010524"/>
    </source>
</evidence>
<keyword evidence="3" id="KW-0808">Transferase</keyword>
<evidence type="ECO:0000259" key="14">
    <source>
        <dbReference type="SMART" id="SM00563"/>
    </source>
</evidence>
<feature type="region of interest" description="Disordered" evidence="13">
    <location>
        <begin position="353"/>
        <end position="382"/>
    </location>
</feature>
<sequence length="382" mass="43269">MRDGVMSNPSPRPPSSPSLPWRVSSSVIMGLTGSISRGFLHGLNYMDVIGLDKFLETLDRRRDPEKRDRGLITVSNHVSVVDDPLIWGVLPFRYSINPGNHRWSLGSYDICFQSKGLTGFFNLGQVLPTHREHTGSQYGGLFQPVMTQAIRLLSSQPFAKPPTSYTPTTDTSDPFSTGALTYSTNGSDCFTAPSIYPSRRHSWIHIFPEGRVHQHPQKTLRYFKWGISRLILESEPLPEIIPIFIDGNQDVMHESREFPRFIPRAGKNIRIAFGDSLDGEKIFGELRERWRKLVALQKEALLRKGQETNWEMGELTEGLKYNTEAVALRKEVTLRIRQEVLKVRRSLGYPDEDPKQGLVETWAEEGDTGTGRKKDGSWVGDT</sequence>
<keyword evidence="16" id="KW-1185">Reference proteome</keyword>
<evidence type="ECO:0000256" key="8">
    <source>
        <dbReference type="ARBA" id="ARBA00023136"/>
    </source>
</evidence>
<dbReference type="PANTHER" id="PTHR12497:SF0">
    <property type="entry name" value="TAFAZZIN"/>
    <property type="match status" value="1"/>
</dbReference>
<gene>
    <name evidence="15" type="ORF">VTL71DRAFT_4761</name>
</gene>
<evidence type="ECO:0000256" key="6">
    <source>
        <dbReference type="ARBA" id="ARBA00023098"/>
    </source>
</evidence>
<protein>
    <recommendedName>
        <fullName evidence="12">Tafazzin family protein</fullName>
    </recommendedName>
</protein>
<evidence type="ECO:0000313" key="16">
    <source>
        <dbReference type="Proteomes" id="UP001595075"/>
    </source>
</evidence>
<keyword evidence="8" id="KW-0472">Membrane</keyword>
<evidence type="ECO:0000256" key="5">
    <source>
        <dbReference type="ARBA" id="ARBA00022792"/>
    </source>
</evidence>
<evidence type="ECO:0000256" key="1">
    <source>
        <dbReference type="ARBA" id="ARBA00004137"/>
    </source>
</evidence>
<dbReference type="PRINTS" id="PR00979">
    <property type="entry name" value="TAFAZZIN"/>
</dbReference>
<keyword evidence="7" id="KW-0496">Mitochondrion</keyword>
<evidence type="ECO:0000313" key="15">
    <source>
        <dbReference type="EMBL" id="KAL2064267.1"/>
    </source>
</evidence>
<dbReference type="SMART" id="SM00563">
    <property type="entry name" value="PlsC"/>
    <property type="match status" value="1"/>
</dbReference>
<dbReference type="InterPro" id="IPR002123">
    <property type="entry name" value="Plipid/glycerol_acylTrfase"/>
</dbReference>
<organism evidence="15 16">
    <name type="scientific">Oculimacula yallundae</name>
    <dbReference type="NCBI Taxonomy" id="86028"/>
    <lineage>
        <taxon>Eukaryota</taxon>
        <taxon>Fungi</taxon>
        <taxon>Dikarya</taxon>
        <taxon>Ascomycota</taxon>
        <taxon>Pezizomycotina</taxon>
        <taxon>Leotiomycetes</taxon>
        <taxon>Helotiales</taxon>
        <taxon>Ploettnerulaceae</taxon>
        <taxon>Oculimacula</taxon>
    </lineage>
</organism>
<comment type="subcellular location">
    <subcellularLocation>
        <location evidence="1">Mitochondrion inner membrane</location>
        <topology evidence="1">Peripheral membrane protein</topology>
        <orientation evidence="1">Intermembrane side</orientation>
    </subcellularLocation>
    <subcellularLocation>
        <location evidence="10">Mitochondrion outer membrane</location>
        <topology evidence="10">Peripheral membrane protein</topology>
        <orientation evidence="10">Intermembrane side</orientation>
    </subcellularLocation>
</comment>
<evidence type="ECO:0000256" key="3">
    <source>
        <dbReference type="ARBA" id="ARBA00022679"/>
    </source>
</evidence>
<keyword evidence="9" id="KW-0012">Acyltransferase</keyword>